<evidence type="ECO:0000313" key="6">
    <source>
        <dbReference type="Proteomes" id="UP000009877"/>
    </source>
</evidence>
<feature type="domain" description="N-acetyltransferase" evidence="4">
    <location>
        <begin position="40"/>
        <end position="191"/>
    </location>
</feature>
<dbReference type="PROSITE" id="PS50975">
    <property type="entry name" value="ATP_GRASP"/>
    <property type="match status" value="1"/>
</dbReference>
<keyword evidence="1" id="KW-0067">ATP-binding</keyword>
<dbReference type="Proteomes" id="UP000009877">
    <property type="component" value="Unassembled WGS sequence"/>
</dbReference>
<dbReference type="GO" id="GO:0005524">
    <property type="term" value="F:ATP binding"/>
    <property type="evidence" value="ECO:0007669"/>
    <property type="project" value="UniProtKB-UniRule"/>
</dbReference>
<dbReference type="STRING" id="71999.KPaMU14_07015"/>
<dbReference type="InterPro" id="IPR032875">
    <property type="entry name" value="Succ_CoA_lig_flav_dom"/>
</dbReference>
<dbReference type="Pfam" id="PF00583">
    <property type="entry name" value="Acetyltransf_1"/>
    <property type="match status" value="1"/>
</dbReference>
<dbReference type="AlphaFoldDB" id="M2YCY0"/>
<feature type="domain" description="ATP-grasp" evidence="3">
    <location>
        <begin position="698"/>
        <end position="913"/>
    </location>
</feature>
<keyword evidence="6" id="KW-1185">Reference proteome</keyword>
<feature type="region of interest" description="Disordered" evidence="2">
    <location>
        <begin position="1"/>
        <end position="26"/>
    </location>
</feature>
<dbReference type="EMBL" id="ANHZ02000014">
    <property type="protein sequence ID" value="EME36474.1"/>
    <property type="molecule type" value="Genomic_DNA"/>
</dbReference>
<evidence type="ECO:0000256" key="2">
    <source>
        <dbReference type="SAM" id="MobiDB-lite"/>
    </source>
</evidence>
<keyword evidence="1" id="KW-0547">Nucleotide-binding</keyword>
<gene>
    <name evidence="5" type="ORF">C884_00461</name>
</gene>
<accession>M2YCY0</accession>
<dbReference type="PANTHER" id="PTHR42793:SF1">
    <property type="entry name" value="PEPTIDYL-LYSINE N-ACETYLTRANSFERASE PATZ"/>
    <property type="match status" value="1"/>
</dbReference>
<dbReference type="InterPro" id="IPR036291">
    <property type="entry name" value="NAD(P)-bd_dom_sf"/>
</dbReference>
<reference evidence="5 6" key="1">
    <citation type="journal article" date="2014" name="Genome Announc.">
        <title>Draft Genome Sequence of Kocuria palustris PEL.</title>
        <authorList>
            <person name="Sharma G."/>
            <person name="Khatri I."/>
            <person name="Subramanian S."/>
        </authorList>
    </citation>
    <scope>NUCLEOTIDE SEQUENCE [LARGE SCALE GENOMIC DNA]</scope>
    <source>
        <strain evidence="5 6">PEL</strain>
    </source>
</reference>
<proteinExistence type="predicted"/>
<dbReference type="InterPro" id="IPR013815">
    <property type="entry name" value="ATP_grasp_subdomain_1"/>
</dbReference>
<dbReference type="GO" id="GO:0046872">
    <property type="term" value="F:metal ion binding"/>
    <property type="evidence" value="ECO:0007669"/>
    <property type="project" value="InterPro"/>
</dbReference>
<evidence type="ECO:0000313" key="5">
    <source>
        <dbReference type="EMBL" id="EME36474.1"/>
    </source>
</evidence>
<name>M2YCY0_9MICC</name>
<dbReference type="CDD" id="cd04301">
    <property type="entry name" value="NAT_SF"/>
    <property type="match status" value="1"/>
</dbReference>
<dbReference type="SUPFAM" id="SSF55729">
    <property type="entry name" value="Acyl-CoA N-acyltransferases (Nat)"/>
    <property type="match status" value="1"/>
</dbReference>
<dbReference type="RefSeq" id="WP_006214882.1">
    <property type="nucleotide sequence ID" value="NZ_ANHZ02000014.1"/>
</dbReference>
<evidence type="ECO:0000256" key="1">
    <source>
        <dbReference type="PROSITE-ProRule" id="PRU00409"/>
    </source>
</evidence>
<dbReference type="Pfam" id="PF13380">
    <property type="entry name" value="CoA_binding_2"/>
    <property type="match status" value="1"/>
</dbReference>
<dbReference type="SUPFAM" id="SSF52210">
    <property type="entry name" value="Succinyl-CoA synthetase domains"/>
    <property type="match status" value="2"/>
</dbReference>
<dbReference type="Gene3D" id="3.40.50.720">
    <property type="entry name" value="NAD(P)-binding Rossmann-like Domain"/>
    <property type="match status" value="1"/>
</dbReference>
<protein>
    <submittedName>
        <fullName evidence="5">Protein acetyltransferase</fullName>
    </submittedName>
</protein>
<dbReference type="InterPro" id="IPR016181">
    <property type="entry name" value="Acyl_CoA_acyltransferase"/>
</dbReference>
<dbReference type="InterPro" id="IPR011761">
    <property type="entry name" value="ATP-grasp"/>
</dbReference>
<dbReference type="Pfam" id="PF13549">
    <property type="entry name" value="ATP-grasp_5"/>
    <property type="match status" value="1"/>
</dbReference>
<dbReference type="InterPro" id="IPR016102">
    <property type="entry name" value="Succinyl-CoA_synth-like"/>
</dbReference>
<dbReference type="SUPFAM" id="SSF51735">
    <property type="entry name" value="NAD(P)-binding Rossmann-fold domains"/>
    <property type="match status" value="1"/>
</dbReference>
<dbReference type="GO" id="GO:0016747">
    <property type="term" value="F:acyltransferase activity, transferring groups other than amino-acyl groups"/>
    <property type="evidence" value="ECO:0007669"/>
    <property type="project" value="InterPro"/>
</dbReference>
<dbReference type="Gene3D" id="3.30.470.20">
    <property type="entry name" value="ATP-grasp fold, B domain"/>
    <property type="match status" value="1"/>
</dbReference>
<dbReference type="Gene3D" id="3.30.1490.20">
    <property type="entry name" value="ATP-grasp fold, A domain"/>
    <property type="match status" value="1"/>
</dbReference>
<comment type="caution">
    <text evidence="5">The sequence shown here is derived from an EMBL/GenBank/DDBJ whole genome shotgun (WGS) entry which is preliminary data.</text>
</comment>
<sequence>MVPDTAPADSPQPSGQQAAPDPGYPKHWEADVVLRDGATAHLRPIRPEDQQLLLDMFHQQSENTIYLRFFSHKTTLTRRELARYTTVDHRNRVCFVILLGTQLIGVGRYDRAGSAPEAEVAFLISDAHQGRGIGSILLEHLAAAARENGIDRFTAEVLPENRSMLNVFVEAGYDVARRFDDGVVALDFSIDPTERSLSVMASREHRAEARSTARLLTPSSIAVVGASSDPTNGGHTVVANLVAGGYTGRLYGVNPTPFEQEGMTYAASLEDIDGELDLAIVTVPMDAVLEVVEACGRAGAHAVVVMTGGWAESGREGAQRQQRLVAVARRHGMRVVGPASLGVVNHSAEISMDATVLPAVPGEGTLGLFSQSGALGMLQTSAALRHRVGVSTMVSAGNRGDVSGNDMMQFWEDDQATAVCGLTLQSFGNPRKFSRIARRLALTKPVVVAKSDVAGLRLPPGHTGRTTEAPAGALDAMLDQAGVIRVPTSDLLMDTAVVGTSQPLPRGQRTSLVSNAMALARLMEDTATGLQMPLARLRDRVDTSMGGQQALQALVREVAEAVADPRSDAVVVATMPIRGISGDELADAVCAAIAQRGEDDERAAKPVVLAVTGDIAGGASSRVHTDPQGRTLPVFQAPSTAVSALHGLQRWARWRDEEDDLVTVPEDIDAEGAEAMIERWSQEVRGEMLLRLDRERTAQLLGAYGISVLPTARFTDIDDGLAAAARMGYPVVLKAADEHLRRRLDLGGVRLSIDTPEQLREAATSMRREVGAGTEQLDVQAMAPTGQAVVLTATEDPLIGPVLSFGVSGDAVSLLDDLAHRVPPLTDLEIRRMVREPKAARKLFGHEGQPPLDVARLEELIMRVSLLKDRHPQIARLELNPVLLSSQRLTVLDADIRLGNAQDRTDSARRAMRR</sequence>
<evidence type="ECO:0000259" key="3">
    <source>
        <dbReference type="PROSITE" id="PS50975"/>
    </source>
</evidence>
<dbReference type="InterPro" id="IPR000182">
    <property type="entry name" value="GNAT_dom"/>
</dbReference>
<dbReference type="Gene3D" id="3.40.50.261">
    <property type="entry name" value="Succinyl-CoA synthetase domains"/>
    <property type="match status" value="2"/>
</dbReference>
<dbReference type="PANTHER" id="PTHR42793">
    <property type="entry name" value="COA BINDING DOMAIN CONTAINING PROTEIN"/>
    <property type="match status" value="1"/>
</dbReference>
<dbReference type="InterPro" id="IPR003781">
    <property type="entry name" value="CoA-bd"/>
</dbReference>
<dbReference type="Pfam" id="PF13607">
    <property type="entry name" value="Succ_CoA_lig"/>
    <property type="match status" value="1"/>
</dbReference>
<dbReference type="SMART" id="SM00881">
    <property type="entry name" value="CoA_binding"/>
    <property type="match status" value="1"/>
</dbReference>
<evidence type="ECO:0000259" key="4">
    <source>
        <dbReference type="PROSITE" id="PS51186"/>
    </source>
</evidence>
<dbReference type="Gene3D" id="3.40.630.30">
    <property type="match status" value="1"/>
</dbReference>
<dbReference type="SUPFAM" id="SSF56059">
    <property type="entry name" value="Glutathione synthetase ATP-binding domain-like"/>
    <property type="match status" value="1"/>
</dbReference>
<dbReference type="PROSITE" id="PS51186">
    <property type="entry name" value="GNAT"/>
    <property type="match status" value="1"/>
</dbReference>
<organism evidence="5 6">
    <name type="scientific">Kocuria palustris PEL</name>
    <dbReference type="NCBI Taxonomy" id="1236550"/>
    <lineage>
        <taxon>Bacteria</taxon>
        <taxon>Bacillati</taxon>
        <taxon>Actinomycetota</taxon>
        <taxon>Actinomycetes</taxon>
        <taxon>Micrococcales</taxon>
        <taxon>Micrococcaceae</taxon>
        <taxon>Kocuria</taxon>
    </lineage>
</organism>